<evidence type="ECO:0000313" key="12">
    <source>
        <dbReference type="EMBL" id="KAF9457684.1"/>
    </source>
</evidence>
<dbReference type="EMBL" id="MU150362">
    <property type="protein sequence ID" value="KAF9457684.1"/>
    <property type="molecule type" value="Genomic_DNA"/>
</dbReference>
<dbReference type="InterPro" id="IPR001128">
    <property type="entry name" value="Cyt_P450"/>
</dbReference>
<keyword evidence="11" id="KW-1133">Transmembrane helix</keyword>
<dbReference type="PANTHER" id="PTHR46300">
    <property type="entry name" value="P450, PUTATIVE (EUROFUNG)-RELATED-RELATED"/>
    <property type="match status" value="1"/>
</dbReference>
<keyword evidence="5 9" id="KW-0479">Metal-binding</keyword>
<name>A0A9P5XVB4_9AGAR</name>
<evidence type="ECO:0000256" key="9">
    <source>
        <dbReference type="PIRSR" id="PIRSR602401-1"/>
    </source>
</evidence>
<reference evidence="12" key="1">
    <citation type="submission" date="2020-11" db="EMBL/GenBank/DDBJ databases">
        <authorList>
            <consortium name="DOE Joint Genome Institute"/>
            <person name="Ahrendt S."/>
            <person name="Riley R."/>
            <person name="Andreopoulos W."/>
            <person name="Labutti K."/>
            <person name="Pangilinan J."/>
            <person name="Ruiz-Duenas F.J."/>
            <person name="Barrasa J.M."/>
            <person name="Sanchez-Garcia M."/>
            <person name="Camarero S."/>
            <person name="Miyauchi S."/>
            <person name="Serrano A."/>
            <person name="Linde D."/>
            <person name="Babiker R."/>
            <person name="Drula E."/>
            <person name="Ayuso-Fernandez I."/>
            <person name="Pacheco R."/>
            <person name="Padilla G."/>
            <person name="Ferreira P."/>
            <person name="Barriuso J."/>
            <person name="Kellner H."/>
            <person name="Castanera R."/>
            <person name="Alfaro M."/>
            <person name="Ramirez L."/>
            <person name="Pisabarro A.G."/>
            <person name="Kuo A."/>
            <person name="Tritt A."/>
            <person name="Lipzen A."/>
            <person name="He G."/>
            <person name="Yan M."/>
            <person name="Ng V."/>
            <person name="Cullen D."/>
            <person name="Martin F."/>
            <person name="Rosso M.-N."/>
            <person name="Henrissat B."/>
            <person name="Hibbett D."/>
            <person name="Martinez A.T."/>
            <person name="Grigoriev I.V."/>
        </authorList>
    </citation>
    <scope>NUCLEOTIDE SEQUENCE</scope>
    <source>
        <strain evidence="12">CBS 247.69</strain>
    </source>
</reference>
<dbReference type="CDD" id="cd11065">
    <property type="entry name" value="CYP64-like"/>
    <property type="match status" value="1"/>
</dbReference>
<evidence type="ECO:0000256" key="5">
    <source>
        <dbReference type="ARBA" id="ARBA00022723"/>
    </source>
</evidence>
<dbReference type="GO" id="GO:0016705">
    <property type="term" value="F:oxidoreductase activity, acting on paired donors, with incorporation or reduction of molecular oxygen"/>
    <property type="evidence" value="ECO:0007669"/>
    <property type="project" value="InterPro"/>
</dbReference>
<feature type="transmembrane region" description="Helical" evidence="11">
    <location>
        <begin position="6"/>
        <end position="23"/>
    </location>
</feature>
<dbReference type="OrthoDB" id="2789670at2759"/>
<organism evidence="12 13">
    <name type="scientific">Collybia nuda</name>
    <dbReference type="NCBI Taxonomy" id="64659"/>
    <lineage>
        <taxon>Eukaryota</taxon>
        <taxon>Fungi</taxon>
        <taxon>Dikarya</taxon>
        <taxon>Basidiomycota</taxon>
        <taxon>Agaricomycotina</taxon>
        <taxon>Agaricomycetes</taxon>
        <taxon>Agaricomycetidae</taxon>
        <taxon>Agaricales</taxon>
        <taxon>Tricholomatineae</taxon>
        <taxon>Clitocybaceae</taxon>
        <taxon>Collybia</taxon>
    </lineage>
</organism>
<dbReference type="Proteomes" id="UP000807353">
    <property type="component" value="Unassembled WGS sequence"/>
</dbReference>
<feature type="binding site" description="axial binding residue" evidence="9">
    <location>
        <position position="444"/>
    </location>
    <ligand>
        <name>heme</name>
        <dbReference type="ChEBI" id="CHEBI:30413"/>
    </ligand>
    <ligandPart>
        <name>Fe</name>
        <dbReference type="ChEBI" id="CHEBI:18248"/>
    </ligandPart>
</feature>
<dbReference type="GO" id="GO:0020037">
    <property type="term" value="F:heme binding"/>
    <property type="evidence" value="ECO:0007669"/>
    <property type="project" value="InterPro"/>
</dbReference>
<dbReference type="PROSITE" id="PS00086">
    <property type="entry name" value="CYTOCHROME_P450"/>
    <property type="match status" value="1"/>
</dbReference>
<dbReference type="AlphaFoldDB" id="A0A9P5XVB4"/>
<comment type="caution">
    <text evidence="12">The sequence shown here is derived from an EMBL/GenBank/DDBJ whole genome shotgun (WGS) entry which is preliminary data.</text>
</comment>
<keyword evidence="4 9" id="KW-0349">Heme</keyword>
<dbReference type="InterPro" id="IPR002401">
    <property type="entry name" value="Cyt_P450_E_grp-I"/>
</dbReference>
<keyword evidence="6 10" id="KW-0560">Oxidoreductase</keyword>
<evidence type="ECO:0000256" key="6">
    <source>
        <dbReference type="ARBA" id="ARBA00023002"/>
    </source>
</evidence>
<evidence type="ECO:0000256" key="2">
    <source>
        <dbReference type="ARBA" id="ARBA00005179"/>
    </source>
</evidence>
<protein>
    <submittedName>
        <fullName evidence="12">Cytochrome P450</fullName>
    </submittedName>
</protein>
<evidence type="ECO:0000256" key="10">
    <source>
        <dbReference type="RuleBase" id="RU000461"/>
    </source>
</evidence>
<dbReference type="InterPro" id="IPR050364">
    <property type="entry name" value="Cytochrome_P450_fung"/>
</dbReference>
<dbReference type="Pfam" id="PF00067">
    <property type="entry name" value="p450"/>
    <property type="match status" value="1"/>
</dbReference>
<comment type="pathway">
    <text evidence="2">Secondary metabolite biosynthesis.</text>
</comment>
<evidence type="ECO:0000256" key="1">
    <source>
        <dbReference type="ARBA" id="ARBA00001971"/>
    </source>
</evidence>
<keyword evidence="7 9" id="KW-0408">Iron</keyword>
<dbReference type="Gene3D" id="1.10.630.10">
    <property type="entry name" value="Cytochrome P450"/>
    <property type="match status" value="1"/>
</dbReference>
<keyword evidence="13" id="KW-1185">Reference proteome</keyword>
<dbReference type="PANTHER" id="PTHR46300:SF7">
    <property type="entry name" value="P450, PUTATIVE (EUROFUNG)-RELATED"/>
    <property type="match status" value="1"/>
</dbReference>
<evidence type="ECO:0000256" key="7">
    <source>
        <dbReference type="ARBA" id="ARBA00023004"/>
    </source>
</evidence>
<evidence type="ECO:0000256" key="8">
    <source>
        <dbReference type="ARBA" id="ARBA00023033"/>
    </source>
</evidence>
<dbReference type="SUPFAM" id="SSF48264">
    <property type="entry name" value="Cytochrome P450"/>
    <property type="match status" value="1"/>
</dbReference>
<dbReference type="InterPro" id="IPR017972">
    <property type="entry name" value="Cyt_P450_CS"/>
</dbReference>
<keyword evidence="8 10" id="KW-0503">Monooxygenase</keyword>
<comment type="similarity">
    <text evidence="3 10">Belongs to the cytochrome P450 family.</text>
</comment>
<gene>
    <name evidence="12" type="ORF">BDZ94DRAFT_1227506</name>
</gene>
<dbReference type="PRINTS" id="PR00385">
    <property type="entry name" value="P450"/>
</dbReference>
<keyword evidence="11" id="KW-0812">Transmembrane</keyword>
<dbReference type="InterPro" id="IPR036396">
    <property type="entry name" value="Cyt_P450_sf"/>
</dbReference>
<evidence type="ECO:0000256" key="4">
    <source>
        <dbReference type="ARBA" id="ARBA00022617"/>
    </source>
</evidence>
<dbReference type="GO" id="GO:0005506">
    <property type="term" value="F:iron ion binding"/>
    <property type="evidence" value="ECO:0007669"/>
    <property type="project" value="InterPro"/>
</dbReference>
<proteinExistence type="inferred from homology"/>
<sequence length="514" mass="57689">MIHTSPIILVILAFCSFIAYSYIRRSRDLYRYLPLPPGPRKLPLIGNFLNVPLSRPWIEYHTLCKELDTDIIHLNVAGNSIIVLDSFEAATELLEKRSHVYSGRPRMPMVSELMGQDYNIGLMPYGERWRKCRKLLHGALSADAMNRYRPQTLKATRGLLNRLLDGRADLMDELRHLMGETIMSIAYGINILPKDDPYVSIAETVVGSLAQAAVPGAFLVDAIPVLKYVPDWMPFAGFKRKAKEWRKIALMAADMPFEAAKRKIKTRNAAPSFVSYCLEESKARKDPAFEESIIRDTAGTLYLASAHTTVAIIGSCVLGLLTNPDALKKAQQEIDLVLGIGQLPNFDDQESLPYVTAIVKEAFRWRDAVPLAFPHYIAVEDVYKGYRIPAGSIVMPNAWAMLHDENVYPKPFEFNPDRFLKDGKLDPEVKDPGHASFGFGRRQCPGKNLAVSSVWITVASIIAAFDITKAVDESGNVIEPTHEYLQELVYMPLPFKCSIKPRSKEVEGLLRAHD</sequence>
<dbReference type="PRINTS" id="PR00463">
    <property type="entry name" value="EP450I"/>
</dbReference>
<comment type="cofactor">
    <cofactor evidence="1 9">
        <name>heme</name>
        <dbReference type="ChEBI" id="CHEBI:30413"/>
    </cofactor>
</comment>
<evidence type="ECO:0000313" key="13">
    <source>
        <dbReference type="Proteomes" id="UP000807353"/>
    </source>
</evidence>
<evidence type="ECO:0000256" key="11">
    <source>
        <dbReference type="SAM" id="Phobius"/>
    </source>
</evidence>
<accession>A0A9P5XVB4</accession>
<dbReference type="GO" id="GO:0004497">
    <property type="term" value="F:monooxygenase activity"/>
    <property type="evidence" value="ECO:0007669"/>
    <property type="project" value="UniProtKB-KW"/>
</dbReference>
<keyword evidence="11" id="KW-0472">Membrane</keyword>
<evidence type="ECO:0000256" key="3">
    <source>
        <dbReference type="ARBA" id="ARBA00010617"/>
    </source>
</evidence>